<reference evidence="1 2" key="1">
    <citation type="submission" date="2018-11" db="EMBL/GenBank/DDBJ databases">
        <authorList>
            <consortium name="Pathogen Informatics"/>
        </authorList>
    </citation>
    <scope>NUCLEOTIDE SEQUENCE [LARGE SCALE GENOMIC DNA]</scope>
</reference>
<dbReference type="AlphaFoldDB" id="A0A3P7ILM4"/>
<dbReference type="Proteomes" id="UP000270094">
    <property type="component" value="Unassembled WGS sequence"/>
</dbReference>
<keyword evidence="2" id="KW-1185">Reference proteome</keyword>
<accession>A0A3P7ILM4</accession>
<organism evidence="1 2">
    <name type="scientific">Strongylus vulgaris</name>
    <name type="common">Blood worm</name>
    <dbReference type="NCBI Taxonomy" id="40348"/>
    <lineage>
        <taxon>Eukaryota</taxon>
        <taxon>Metazoa</taxon>
        <taxon>Ecdysozoa</taxon>
        <taxon>Nematoda</taxon>
        <taxon>Chromadorea</taxon>
        <taxon>Rhabditida</taxon>
        <taxon>Rhabditina</taxon>
        <taxon>Rhabditomorpha</taxon>
        <taxon>Strongyloidea</taxon>
        <taxon>Strongylidae</taxon>
        <taxon>Strongylus</taxon>
    </lineage>
</organism>
<gene>
    <name evidence="1" type="ORF">SVUK_LOCUS8848</name>
</gene>
<protein>
    <submittedName>
        <fullName evidence="1">Uncharacterized protein</fullName>
    </submittedName>
</protein>
<proteinExistence type="predicted"/>
<sequence>MSKVPCRLRWKLQWIEGPPHLLQCCTSASETSGNCSCMMWSMHRFIR</sequence>
<evidence type="ECO:0000313" key="1">
    <source>
        <dbReference type="EMBL" id="VDM73850.1"/>
    </source>
</evidence>
<name>A0A3P7ILM4_STRVU</name>
<evidence type="ECO:0000313" key="2">
    <source>
        <dbReference type="Proteomes" id="UP000270094"/>
    </source>
</evidence>
<dbReference type="EMBL" id="UYYB01032744">
    <property type="protein sequence ID" value="VDM73850.1"/>
    <property type="molecule type" value="Genomic_DNA"/>
</dbReference>